<dbReference type="PROSITE" id="PS50212">
    <property type="entry name" value="RASGEF_NTER"/>
    <property type="match status" value="1"/>
</dbReference>
<feature type="region of interest" description="Disordered" evidence="4">
    <location>
        <begin position="430"/>
        <end position="455"/>
    </location>
</feature>
<dbReference type="PROSITE" id="PS50245">
    <property type="entry name" value="CAP_GLY_2"/>
    <property type="match status" value="1"/>
</dbReference>
<dbReference type="InterPro" id="IPR036964">
    <property type="entry name" value="RASGEF_cat_dom_sf"/>
</dbReference>
<dbReference type="InterPro" id="IPR036859">
    <property type="entry name" value="CAP-Gly_dom_sf"/>
</dbReference>
<dbReference type="GO" id="GO:0005085">
    <property type="term" value="F:guanyl-nucleotide exchange factor activity"/>
    <property type="evidence" value="ECO:0007669"/>
    <property type="project" value="UniProtKB-KW"/>
</dbReference>
<dbReference type="Gene3D" id="1.20.870.10">
    <property type="entry name" value="Son of sevenless (SoS) protein Chain: S domain 1"/>
    <property type="match status" value="2"/>
</dbReference>
<dbReference type="InterPro" id="IPR008937">
    <property type="entry name" value="Ras-like_GEF"/>
</dbReference>
<sequence length="963" mass="113425">MTEKKEGSTKVQVGDQIKIQGTKQGIIHFIGKTGISEQIYIGCKLNKPNGNCDGTKDGIQYFECKTNYGLFVPLHSNSDNATTKLEYEIIQQSLLEKVKQRTLIYEKNVNLKKKIQERFDLLCKTIKEKGLNPEKLIANEKKIQKIKNLKKKLQRLKNEEKETQLKTKISKDLINNLMEQKEINPENIDEKLNEIENQKKAVQQEFEKEKEKIKELDRNLEKEKLKFQDLMQAKEQENLEIAKIMKIRKEEMKTIEKENQQLSKTFSSVETKFGLDIVQIGNRMIRINKQISNNLKKIDKLEKTQKMQNNKKAQIPQELKNKKSVWVTKLMNNHPDLLVLREKMRPILKTQTYGKLRTAKKVLKRNAFNSEEILQLIMQHFSIEEKNEIKEFIEEETGIIYEYQKQPESILVTLLRLAIKKDYTISFLTMQPEEHEQEEENEEDEEKEKEEEEMEVNRNIVLSLDDDDVNVWDEPENNPKNFIYDKDKINEYKNGKFLESIHLSNINKFITHLIHPRFNDEDFIRVFLMTYHDFLKPEHLFLKLVQRYHLPPYKKKEDNKETEKGNGNENENENENENGNESGKGIEIEFEMGEDKDKKETGEKDIKKMKKKKENEIDSMNEKQYKSYKIGIQRNVINFLDIWITNQITDFSPVLLSALRSFIENDIKKDWSKDPKLLLQAILQAKSSKKRRHRDLFLSQNVMPPDPVIPKALFSNNFKLEDLKPIEFARQITLFFHKIYKKIQPSELINQAWSKKHLKHKAQNVISMINKFNDCSVYIAEQIVSRETLKERAKQFDRWIKVAKNVHEINNFDGLLIVISGVNNSSCKRLKHSHEEVSKTNWKTFAQLREHVNSDQGYKVYRENLENCELPAIPYLGVYLTDLTFISDGSPSVVDGLINFSKRKLLNGVISKIKKYQSVNYNFSSIYQVQELLKKKLSTHNEKTLYELSLKNEPRGVSRNELN</sequence>
<dbReference type="Gene3D" id="2.30.30.190">
    <property type="entry name" value="CAP Gly-rich-like domain"/>
    <property type="match status" value="1"/>
</dbReference>
<dbReference type="InterPro" id="IPR000651">
    <property type="entry name" value="Ras-like_Gua-exchang_fac_N"/>
</dbReference>
<reference evidence="8" key="1">
    <citation type="submission" date="2022-08" db="EMBL/GenBank/DDBJ databases">
        <title>Novel sulphate-reducing endosymbionts in the free-living metamonad Anaeramoeba.</title>
        <authorList>
            <person name="Jerlstrom-Hultqvist J."/>
            <person name="Cepicka I."/>
            <person name="Gallot-Lavallee L."/>
            <person name="Salas-Leiva D."/>
            <person name="Curtis B.A."/>
            <person name="Zahonova K."/>
            <person name="Pipaliya S."/>
            <person name="Dacks J."/>
            <person name="Roger A.J."/>
        </authorList>
    </citation>
    <scope>NUCLEOTIDE SEQUENCE</scope>
    <source>
        <strain evidence="8">Busselton2</strain>
    </source>
</reference>
<feature type="compositionally biased region" description="Basic and acidic residues" evidence="4">
    <location>
        <begin position="555"/>
        <end position="566"/>
    </location>
</feature>
<dbReference type="GO" id="GO:0005886">
    <property type="term" value="C:plasma membrane"/>
    <property type="evidence" value="ECO:0007669"/>
    <property type="project" value="TreeGrafter"/>
</dbReference>
<evidence type="ECO:0000313" key="8">
    <source>
        <dbReference type="EMBL" id="KAJ3444919.1"/>
    </source>
</evidence>
<dbReference type="SUPFAM" id="SSF74924">
    <property type="entry name" value="Cap-Gly domain"/>
    <property type="match status" value="1"/>
</dbReference>
<evidence type="ECO:0000313" key="9">
    <source>
        <dbReference type="Proteomes" id="UP001146793"/>
    </source>
</evidence>
<evidence type="ECO:0000256" key="3">
    <source>
        <dbReference type="SAM" id="Coils"/>
    </source>
</evidence>
<feature type="domain" description="N-terminal Ras-GEF" evidence="6">
    <location>
        <begin position="497"/>
        <end position="686"/>
    </location>
</feature>
<keyword evidence="3" id="KW-0175">Coiled coil</keyword>
<name>A0AAV7ZUS5_9EUKA</name>
<evidence type="ECO:0000256" key="4">
    <source>
        <dbReference type="SAM" id="MobiDB-lite"/>
    </source>
</evidence>
<dbReference type="SUPFAM" id="SSF48366">
    <property type="entry name" value="Ras GEF"/>
    <property type="match status" value="1"/>
</dbReference>
<evidence type="ECO:0000256" key="1">
    <source>
        <dbReference type="ARBA" id="ARBA00022658"/>
    </source>
</evidence>
<dbReference type="PROSITE" id="PS50009">
    <property type="entry name" value="RASGEF_CAT"/>
    <property type="match status" value="1"/>
</dbReference>
<dbReference type="GO" id="GO:0007265">
    <property type="term" value="P:Ras protein signal transduction"/>
    <property type="evidence" value="ECO:0007669"/>
    <property type="project" value="TreeGrafter"/>
</dbReference>
<dbReference type="InterPro" id="IPR001895">
    <property type="entry name" value="RASGEF_cat_dom"/>
</dbReference>
<protein>
    <submittedName>
        <fullName evidence="8">Guanine nucleotide exchange factor</fullName>
    </submittedName>
</protein>
<feature type="region of interest" description="Disordered" evidence="4">
    <location>
        <begin position="555"/>
        <end position="583"/>
    </location>
</feature>
<dbReference type="CDD" id="cd00155">
    <property type="entry name" value="RasGEF"/>
    <property type="match status" value="1"/>
</dbReference>
<comment type="caution">
    <text evidence="8">The sequence shown here is derived from an EMBL/GenBank/DDBJ whole genome shotgun (WGS) entry which is preliminary data.</text>
</comment>
<accession>A0AAV7ZUS5</accession>
<dbReference type="InterPro" id="IPR000938">
    <property type="entry name" value="CAP-Gly_domain"/>
</dbReference>
<organism evidence="8 9">
    <name type="scientific">Anaeramoeba flamelloides</name>
    <dbReference type="NCBI Taxonomy" id="1746091"/>
    <lineage>
        <taxon>Eukaryota</taxon>
        <taxon>Metamonada</taxon>
        <taxon>Anaeramoebidae</taxon>
        <taxon>Anaeramoeba</taxon>
    </lineage>
</organism>
<dbReference type="SMART" id="SM00147">
    <property type="entry name" value="RasGEF"/>
    <property type="match status" value="1"/>
</dbReference>
<dbReference type="Gene3D" id="1.10.840.10">
    <property type="entry name" value="Ras guanine-nucleotide exchange factors catalytic domain"/>
    <property type="match status" value="1"/>
</dbReference>
<dbReference type="EMBL" id="JANTQA010000023">
    <property type="protein sequence ID" value="KAJ3444919.1"/>
    <property type="molecule type" value="Genomic_DNA"/>
</dbReference>
<dbReference type="Pfam" id="PF00618">
    <property type="entry name" value="RasGEF_N"/>
    <property type="match status" value="1"/>
</dbReference>
<proteinExistence type="predicted"/>
<dbReference type="InterPro" id="IPR019804">
    <property type="entry name" value="Ras_G-nucl-exch_fac_CS"/>
</dbReference>
<dbReference type="AlphaFoldDB" id="A0AAV7ZUS5"/>
<dbReference type="Pfam" id="PF01302">
    <property type="entry name" value="CAP_GLY"/>
    <property type="match status" value="1"/>
</dbReference>
<keyword evidence="1 2" id="KW-0344">Guanine-nucleotide releasing factor</keyword>
<feature type="domain" description="CAP-Gly" evidence="7">
    <location>
        <begin position="31"/>
        <end position="73"/>
    </location>
</feature>
<feature type="compositionally biased region" description="Acidic residues" evidence="4">
    <location>
        <begin position="435"/>
        <end position="454"/>
    </location>
</feature>
<gene>
    <name evidence="8" type="ORF">M0812_10781</name>
</gene>
<feature type="coiled-coil region" evidence="3">
    <location>
        <begin position="136"/>
        <end position="272"/>
    </location>
</feature>
<dbReference type="PANTHER" id="PTHR23113">
    <property type="entry name" value="GUANINE NUCLEOTIDE EXCHANGE FACTOR"/>
    <property type="match status" value="1"/>
</dbReference>
<dbReference type="SMART" id="SM01052">
    <property type="entry name" value="CAP_GLY"/>
    <property type="match status" value="1"/>
</dbReference>
<dbReference type="Pfam" id="PF00617">
    <property type="entry name" value="RasGEF"/>
    <property type="match status" value="1"/>
</dbReference>
<dbReference type="InterPro" id="IPR023578">
    <property type="entry name" value="Ras_GEF_dom_sf"/>
</dbReference>
<evidence type="ECO:0000259" key="6">
    <source>
        <dbReference type="PROSITE" id="PS50212"/>
    </source>
</evidence>
<evidence type="ECO:0000259" key="5">
    <source>
        <dbReference type="PROSITE" id="PS50009"/>
    </source>
</evidence>
<feature type="domain" description="Ras-GEF" evidence="5">
    <location>
        <begin position="724"/>
        <end position="955"/>
    </location>
</feature>
<evidence type="ECO:0000259" key="7">
    <source>
        <dbReference type="PROSITE" id="PS50245"/>
    </source>
</evidence>
<dbReference type="PROSITE" id="PS00720">
    <property type="entry name" value="RASGEF"/>
    <property type="match status" value="1"/>
</dbReference>
<dbReference type="Proteomes" id="UP001146793">
    <property type="component" value="Unassembled WGS sequence"/>
</dbReference>
<dbReference type="PANTHER" id="PTHR23113:SF368">
    <property type="entry name" value="CELL DIVISION CONTROL PROTEIN 25"/>
    <property type="match status" value="1"/>
</dbReference>
<evidence type="ECO:0000256" key="2">
    <source>
        <dbReference type="PROSITE-ProRule" id="PRU00168"/>
    </source>
</evidence>